<dbReference type="CDD" id="cd01560">
    <property type="entry name" value="Thr-synth_2"/>
    <property type="match status" value="1"/>
</dbReference>
<evidence type="ECO:0000256" key="4">
    <source>
        <dbReference type="NCBIfam" id="TIGR00260"/>
    </source>
</evidence>
<evidence type="ECO:0000313" key="8">
    <source>
        <dbReference type="EMBL" id="ERL08275.1"/>
    </source>
</evidence>
<reference evidence="8 9" key="1">
    <citation type="submission" date="2013-08" db="EMBL/GenBank/DDBJ databases">
        <authorList>
            <person name="Durkin A.S."/>
            <person name="Haft D.R."/>
            <person name="McCorrison J."/>
            <person name="Torralba M."/>
            <person name="Gillis M."/>
            <person name="Haft D.H."/>
            <person name="Methe B."/>
            <person name="Sutton G."/>
            <person name="Nelson K.E."/>
        </authorList>
    </citation>
    <scope>NUCLEOTIDE SEQUENCE [LARGE SCALE GENOMIC DNA]</scope>
    <source>
        <strain evidence="8 9">F0195</strain>
    </source>
</reference>
<dbReference type="PANTHER" id="PTHR43515">
    <property type="entry name" value="THREONINE SYNTHASE-LIKE 1"/>
    <property type="match status" value="1"/>
</dbReference>
<dbReference type="OrthoDB" id="9778118at2"/>
<comment type="cofactor">
    <cofactor evidence="1 5">
        <name>pyridoxal 5'-phosphate</name>
        <dbReference type="ChEBI" id="CHEBI:597326"/>
    </cofactor>
</comment>
<dbReference type="eggNOG" id="COG0498">
    <property type="taxonomic scope" value="Bacteria"/>
</dbReference>
<dbReference type="InterPro" id="IPR001926">
    <property type="entry name" value="TrpB-like_PALP"/>
</dbReference>
<dbReference type="SUPFAM" id="SSF53686">
    <property type="entry name" value="Tryptophan synthase beta subunit-like PLP-dependent enzymes"/>
    <property type="match status" value="1"/>
</dbReference>
<protein>
    <recommendedName>
        <fullName evidence="4">Threonine synthase</fullName>
        <ecNumber evidence="4">4.2.3.1</ecNumber>
    </recommendedName>
</protein>
<dbReference type="GO" id="GO:0009088">
    <property type="term" value="P:threonine biosynthetic process"/>
    <property type="evidence" value="ECO:0007669"/>
    <property type="project" value="UniProtKB-UniRule"/>
</dbReference>
<evidence type="ECO:0000256" key="2">
    <source>
        <dbReference type="ARBA" id="ARBA00005517"/>
    </source>
</evidence>
<dbReference type="AlphaFoldDB" id="U2TPB6"/>
<evidence type="ECO:0000256" key="3">
    <source>
        <dbReference type="ARBA" id="ARBA00022898"/>
    </source>
</evidence>
<feature type="modified residue" description="N6-(pyridoxal phosphate)lysine" evidence="5">
    <location>
        <position position="112"/>
    </location>
</feature>
<dbReference type="Proteomes" id="UP000016638">
    <property type="component" value="Unassembled WGS sequence"/>
</dbReference>
<dbReference type="EC" id="4.2.3.1" evidence="4"/>
<dbReference type="STRING" id="1125712.HMPREF1316_0047"/>
<dbReference type="Gene3D" id="3.90.1380.10">
    <property type="entry name" value="Threonine synthase, N-terminal domain"/>
    <property type="match status" value="1"/>
</dbReference>
<evidence type="ECO:0000313" key="9">
    <source>
        <dbReference type="Proteomes" id="UP000016638"/>
    </source>
</evidence>
<dbReference type="Gene3D" id="3.40.50.1100">
    <property type="match status" value="2"/>
</dbReference>
<accession>U2TPB6</accession>
<dbReference type="InterPro" id="IPR029144">
    <property type="entry name" value="Thr_synth_N"/>
</dbReference>
<keyword evidence="8" id="KW-0456">Lyase</keyword>
<dbReference type="Pfam" id="PF24857">
    <property type="entry name" value="THR4_C"/>
    <property type="match status" value="1"/>
</dbReference>
<dbReference type="Pfam" id="PF00291">
    <property type="entry name" value="PALP"/>
    <property type="match status" value="1"/>
</dbReference>
<gene>
    <name evidence="8" type="primary">thrC</name>
    <name evidence="8" type="ORF">HMPREF1316_0047</name>
</gene>
<dbReference type="EMBL" id="AWEZ01000045">
    <property type="protein sequence ID" value="ERL08275.1"/>
    <property type="molecule type" value="Genomic_DNA"/>
</dbReference>
<evidence type="ECO:0000256" key="1">
    <source>
        <dbReference type="ARBA" id="ARBA00001933"/>
    </source>
</evidence>
<keyword evidence="3 5" id="KW-0663">Pyridoxal phosphate</keyword>
<comment type="caution">
    <text evidence="8">The sequence shown here is derived from an EMBL/GenBank/DDBJ whole genome shotgun (WGS) entry which is preliminary data.</text>
</comment>
<dbReference type="PATRIC" id="fig|1125712.3.peg.1182"/>
<evidence type="ECO:0000259" key="6">
    <source>
        <dbReference type="Pfam" id="PF00291"/>
    </source>
</evidence>
<dbReference type="GO" id="GO:0004795">
    <property type="term" value="F:threonine synthase activity"/>
    <property type="evidence" value="ECO:0007669"/>
    <property type="project" value="UniProtKB-UniRule"/>
</dbReference>
<organism evidence="8 9">
    <name type="scientific">Olsenella profusa F0195</name>
    <dbReference type="NCBI Taxonomy" id="1125712"/>
    <lineage>
        <taxon>Bacteria</taxon>
        <taxon>Bacillati</taxon>
        <taxon>Actinomycetota</taxon>
        <taxon>Coriobacteriia</taxon>
        <taxon>Coriobacteriales</taxon>
        <taxon>Atopobiaceae</taxon>
        <taxon>Olsenella</taxon>
    </lineage>
</organism>
<dbReference type="InterPro" id="IPR036052">
    <property type="entry name" value="TrpB-like_PALP_sf"/>
</dbReference>
<dbReference type="PANTHER" id="PTHR43515:SF1">
    <property type="entry name" value="THREONINE SYNTHASE-LIKE 1"/>
    <property type="match status" value="1"/>
</dbReference>
<dbReference type="Pfam" id="PF14821">
    <property type="entry name" value="Thr_synth_N"/>
    <property type="match status" value="1"/>
</dbReference>
<sequence length="494" mass="53206">MNPFYHSTRDNSRLVTSKQAILTGIAPDGGLFVSDAVGETKLDVAALPSQTYHQTARQILGMLLGDYADEELASCVGGAYAANFDTPAVTPLSPLGDDWLLELYHGPTCAFKDVALQMLPRLMSVARAEGGRDIMIVTATSGDTGKAALAGFAGVEGTGVTVFYPEGKVSEIQHLQMATQTGANVAVCGVNGTFDDCQTEVKRIFANREVAGRLAGRGVTLSSANSINVGRLVPQVVYYADAYAQLARRSVIAVGDVVDFCVPTGNFGDVLAGYYAKRMGLPVGTLTVASNSNRVLTDFFETGVYDRRRDFIQTISPSMDILVSSNLERMLYYLTEGDCERVAAWMRELADTGAYSIGDDLLAKLRETFRCGCATDDETRATIRATWEGNHVLVDTHTAVATCVMGREAHRGHQRVCLSTANPYKFSPDVLAALGEDTAALDDFACMDRLQELTGTCAPPQLSGLRDAPITHDSLCERDEMTSFVERACARVFS</sequence>
<evidence type="ECO:0000259" key="7">
    <source>
        <dbReference type="Pfam" id="PF14821"/>
    </source>
</evidence>
<feature type="domain" description="Threonine synthase N-terminal" evidence="7">
    <location>
        <begin position="5"/>
        <end position="80"/>
    </location>
</feature>
<name>U2TPB6_9ACTN</name>
<dbReference type="RefSeq" id="WP_021726144.1">
    <property type="nucleotide sequence ID" value="NZ_AWEZ01000045.1"/>
</dbReference>
<dbReference type="InterPro" id="IPR004450">
    <property type="entry name" value="Thr_synthase-like"/>
</dbReference>
<evidence type="ECO:0000256" key="5">
    <source>
        <dbReference type="PIRSR" id="PIRSR604450-51"/>
    </source>
</evidence>
<keyword evidence="9" id="KW-1185">Reference proteome</keyword>
<dbReference type="NCBIfam" id="TIGR00260">
    <property type="entry name" value="thrC"/>
    <property type="match status" value="1"/>
</dbReference>
<dbReference type="InterPro" id="IPR037158">
    <property type="entry name" value="Thr_synth_N_sf"/>
</dbReference>
<proteinExistence type="inferred from homology"/>
<dbReference type="GO" id="GO:0005737">
    <property type="term" value="C:cytoplasm"/>
    <property type="evidence" value="ECO:0007669"/>
    <property type="project" value="TreeGrafter"/>
</dbReference>
<feature type="domain" description="Tryptophan synthase beta chain-like PALP" evidence="6">
    <location>
        <begin position="102"/>
        <end position="352"/>
    </location>
</feature>
<comment type="similarity">
    <text evidence="2">Belongs to the threonine synthase family.</text>
</comment>